<gene>
    <name evidence="1" type="ORF">H1P_4350002</name>
</gene>
<reference evidence="1 2" key="1">
    <citation type="submission" date="2019-01" db="EMBL/GenBank/DDBJ databases">
        <authorList>
            <person name="Brito A."/>
        </authorList>
    </citation>
    <scope>NUCLEOTIDE SEQUENCE [LARGE SCALE GENOMIC DNA]</scope>
    <source>
        <strain evidence="1">1</strain>
    </source>
</reference>
<proteinExistence type="predicted"/>
<sequence length="48" mass="5560">MRNSIPVLFVNIAQEPEIESWESPIVTVYRNREGEYSITEAMAFLEEA</sequence>
<dbReference type="EMBL" id="CAACVJ010000374">
    <property type="protein sequence ID" value="VEP16317.1"/>
    <property type="molecule type" value="Genomic_DNA"/>
</dbReference>
<dbReference type="RefSeq" id="WP_186376260.1">
    <property type="nucleotide sequence ID" value="NZ_LR214170.1"/>
</dbReference>
<evidence type="ECO:0000313" key="2">
    <source>
        <dbReference type="Proteomes" id="UP000320055"/>
    </source>
</evidence>
<name>A0A563VY53_9CYAN</name>
<organism evidence="1 2">
    <name type="scientific">Hyella patelloides LEGE 07179</name>
    <dbReference type="NCBI Taxonomy" id="945734"/>
    <lineage>
        <taxon>Bacteria</taxon>
        <taxon>Bacillati</taxon>
        <taxon>Cyanobacteriota</taxon>
        <taxon>Cyanophyceae</taxon>
        <taxon>Pleurocapsales</taxon>
        <taxon>Hyellaceae</taxon>
        <taxon>Hyella</taxon>
    </lineage>
</organism>
<evidence type="ECO:0000313" key="1">
    <source>
        <dbReference type="EMBL" id="VEP16317.1"/>
    </source>
</evidence>
<dbReference type="AlphaFoldDB" id="A0A563VY53"/>
<protein>
    <submittedName>
        <fullName evidence="1">Uncharacterized protein</fullName>
    </submittedName>
</protein>
<accession>A0A563VY53</accession>
<keyword evidence="2" id="KW-1185">Reference proteome</keyword>
<dbReference type="Proteomes" id="UP000320055">
    <property type="component" value="Unassembled WGS sequence"/>
</dbReference>